<dbReference type="GO" id="GO:0003677">
    <property type="term" value="F:DNA binding"/>
    <property type="evidence" value="ECO:0007669"/>
    <property type="project" value="UniProtKB-KW"/>
</dbReference>
<evidence type="ECO:0000259" key="2">
    <source>
        <dbReference type="PROSITE" id="PS50943"/>
    </source>
</evidence>
<keyword evidence="1" id="KW-0238">DNA-binding</keyword>
<dbReference type="AlphaFoldDB" id="A0A6N8JH20"/>
<dbReference type="Gene3D" id="1.10.260.40">
    <property type="entry name" value="lambda repressor-like DNA-binding domains"/>
    <property type="match status" value="1"/>
</dbReference>
<evidence type="ECO:0000313" key="3">
    <source>
        <dbReference type="EMBL" id="MVT44595.1"/>
    </source>
</evidence>
<dbReference type="SUPFAM" id="SSF47413">
    <property type="entry name" value="lambda repressor-like DNA-binding domains"/>
    <property type="match status" value="1"/>
</dbReference>
<reference evidence="3 4" key="1">
    <citation type="submission" date="2019-12" db="EMBL/GenBank/DDBJ databases">
        <title>The draft genomic sequence of strain Chitinophaga oryziterrae JCM 16595.</title>
        <authorList>
            <person name="Zhang X."/>
        </authorList>
    </citation>
    <scope>NUCLEOTIDE SEQUENCE [LARGE SCALE GENOMIC DNA]</scope>
    <source>
        <strain evidence="3 4">JCM 16595</strain>
    </source>
</reference>
<name>A0A6N8JH20_9BACT</name>
<accession>A0A6N8JH20</accession>
<dbReference type="OrthoDB" id="881869at2"/>
<protein>
    <submittedName>
        <fullName evidence="3">Helix-turn-helix domain-containing protein</fullName>
    </submittedName>
</protein>
<dbReference type="EMBL" id="WRXO01000012">
    <property type="protein sequence ID" value="MVT44595.1"/>
    <property type="molecule type" value="Genomic_DNA"/>
</dbReference>
<evidence type="ECO:0000313" key="4">
    <source>
        <dbReference type="Proteomes" id="UP000468388"/>
    </source>
</evidence>
<dbReference type="Proteomes" id="UP000468388">
    <property type="component" value="Unassembled WGS sequence"/>
</dbReference>
<dbReference type="PANTHER" id="PTHR46558">
    <property type="entry name" value="TRACRIPTIONAL REGULATORY PROTEIN-RELATED-RELATED"/>
    <property type="match status" value="1"/>
</dbReference>
<dbReference type="Pfam" id="PF01381">
    <property type="entry name" value="HTH_3"/>
    <property type="match status" value="1"/>
</dbReference>
<dbReference type="CDD" id="cd00093">
    <property type="entry name" value="HTH_XRE"/>
    <property type="match status" value="1"/>
</dbReference>
<gene>
    <name evidence="3" type="ORF">GO495_28645</name>
</gene>
<comment type="caution">
    <text evidence="3">The sequence shown here is derived from an EMBL/GenBank/DDBJ whole genome shotgun (WGS) entry which is preliminary data.</text>
</comment>
<dbReference type="PROSITE" id="PS50943">
    <property type="entry name" value="HTH_CROC1"/>
    <property type="match status" value="1"/>
</dbReference>
<dbReference type="SMART" id="SM00530">
    <property type="entry name" value="HTH_XRE"/>
    <property type="match status" value="1"/>
</dbReference>
<dbReference type="InterPro" id="IPR001387">
    <property type="entry name" value="Cro/C1-type_HTH"/>
</dbReference>
<keyword evidence="4" id="KW-1185">Reference proteome</keyword>
<dbReference type="InterPro" id="IPR049639">
    <property type="entry name" value="RstR"/>
</dbReference>
<dbReference type="NCBIfam" id="NF041951">
    <property type="entry name" value="phage_RstR"/>
    <property type="match status" value="1"/>
</dbReference>
<dbReference type="InterPro" id="IPR010982">
    <property type="entry name" value="Lambda_DNA-bd_dom_sf"/>
</dbReference>
<feature type="domain" description="HTH cro/C1-type" evidence="2">
    <location>
        <begin position="7"/>
        <end position="61"/>
    </location>
</feature>
<sequence>MTLGEKIALIRNEKKWTQEQLGKSIGVARYLIGKYETGVTQPPFEVVSKIAVVLNVSLDYLAGITERDPISKDSITRDLALLLTKIEKLSKQDRTLLETVTDALIAKGQLK</sequence>
<evidence type="ECO:0000256" key="1">
    <source>
        <dbReference type="ARBA" id="ARBA00023125"/>
    </source>
</evidence>
<organism evidence="3 4">
    <name type="scientific">Chitinophaga oryziterrae</name>
    <dbReference type="NCBI Taxonomy" id="1031224"/>
    <lineage>
        <taxon>Bacteria</taxon>
        <taxon>Pseudomonadati</taxon>
        <taxon>Bacteroidota</taxon>
        <taxon>Chitinophagia</taxon>
        <taxon>Chitinophagales</taxon>
        <taxon>Chitinophagaceae</taxon>
        <taxon>Chitinophaga</taxon>
    </lineage>
</organism>
<proteinExistence type="predicted"/>
<dbReference type="PANTHER" id="PTHR46558:SF11">
    <property type="entry name" value="HTH-TYPE TRANSCRIPTIONAL REGULATOR XRE"/>
    <property type="match status" value="1"/>
</dbReference>
<dbReference type="RefSeq" id="WP_157303387.1">
    <property type="nucleotide sequence ID" value="NZ_BAAAZB010000018.1"/>
</dbReference>